<sequence length="414" mass="47958">MGNSNSHKRPGCSNKVEHWSLIQATPVTGVLQSCSYGRWIKTQRTICGYADYADFTTCRESRRRCGVLAKPDTTCGRYFVPSFKSKSELQIVEKQKWYIGNFKLPRVPVPDPQWVRHSQHNRNRRECSVVAYNNGLVVVQINTNRYYLSPKFYILDIETSQVIGHFLMFYHCRRWYECYISTNKHRILLRPDSLTRVVALPDNYLLENVYINPDTNYSSLSVGTIPPIFRAHVVTFNALAGDNRIVMAYQKDLEIRSVETWDILYGVQNLELPTNIQQMKSSPLGDFIALRCVHPVHCKEYSVNVIALLNFRTLDILFKVDVCGCYWPVSEVINLQVFPYFSPGEASISLMKNCTYHRKVVTYKLPIPRLNLQYLCRRAILHLTNYRDLSKLPLPKKIIAFLQAKAVMNKDKPL</sequence>
<evidence type="ECO:0000313" key="2">
    <source>
        <dbReference type="EMBL" id="OWF35321.1"/>
    </source>
</evidence>
<dbReference type="OrthoDB" id="6041603at2759"/>
<evidence type="ECO:0000313" key="3">
    <source>
        <dbReference type="Proteomes" id="UP000242188"/>
    </source>
</evidence>
<name>A0A210PFU3_MIZYE</name>
<dbReference type="Pfam" id="PF07525">
    <property type="entry name" value="SOCS_box"/>
    <property type="match status" value="1"/>
</dbReference>
<dbReference type="Gene3D" id="3.30.505.10">
    <property type="entry name" value="SH2 domain"/>
    <property type="match status" value="1"/>
</dbReference>
<organism evidence="2 3">
    <name type="scientific">Mizuhopecten yessoensis</name>
    <name type="common">Japanese scallop</name>
    <name type="synonym">Patinopecten yessoensis</name>
    <dbReference type="NCBI Taxonomy" id="6573"/>
    <lineage>
        <taxon>Eukaryota</taxon>
        <taxon>Metazoa</taxon>
        <taxon>Spiralia</taxon>
        <taxon>Lophotrochozoa</taxon>
        <taxon>Mollusca</taxon>
        <taxon>Bivalvia</taxon>
        <taxon>Autobranchia</taxon>
        <taxon>Pteriomorphia</taxon>
        <taxon>Pectinida</taxon>
        <taxon>Pectinoidea</taxon>
        <taxon>Pectinidae</taxon>
        <taxon>Mizuhopecten</taxon>
    </lineage>
</organism>
<gene>
    <name evidence="2" type="ORF">KP79_PYT03889</name>
</gene>
<dbReference type="SMART" id="SM00253">
    <property type="entry name" value="SOCS"/>
    <property type="match status" value="1"/>
</dbReference>
<dbReference type="EMBL" id="NEDP02076732">
    <property type="protein sequence ID" value="OWF35321.1"/>
    <property type="molecule type" value="Genomic_DNA"/>
</dbReference>
<reference evidence="2 3" key="1">
    <citation type="journal article" date="2017" name="Nat. Ecol. Evol.">
        <title>Scallop genome provides insights into evolution of bilaterian karyotype and development.</title>
        <authorList>
            <person name="Wang S."/>
            <person name="Zhang J."/>
            <person name="Jiao W."/>
            <person name="Li J."/>
            <person name="Xun X."/>
            <person name="Sun Y."/>
            <person name="Guo X."/>
            <person name="Huan P."/>
            <person name="Dong B."/>
            <person name="Zhang L."/>
            <person name="Hu X."/>
            <person name="Sun X."/>
            <person name="Wang J."/>
            <person name="Zhao C."/>
            <person name="Wang Y."/>
            <person name="Wang D."/>
            <person name="Huang X."/>
            <person name="Wang R."/>
            <person name="Lv J."/>
            <person name="Li Y."/>
            <person name="Zhang Z."/>
            <person name="Liu B."/>
            <person name="Lu W."/>
            <person name="Hui Y."/>
            <person name="Liang J."/>
            <person name="Zhou Z."/>
            <person name="Hou R."/>
            <person name="Li X."/>
            <person name="Liu Y."/>
            <person name="Li H."/>
            <person name="Ning X."/>
            <person name="Lin Y."/>
            <person name="Zhao L."/>
            <person name="Xing Q."/>
            <person name="Dou J."/>
            <person name="Li Y."/>
            <person name="Mao J."/>
            <person name="Guo H."/>
            <person name="Dou H."/>
            <person name="Li T."/>
            <person name="Mu C."/>
            <person name="Jiang W."/>
            <person name="Fu Q."/>
            <person name="Fu X."/>
            <person name="Miao Y."/>
            <person name="Liu J."/>
            <person name="Yu Q."/>
            <person name="Li R."/>
            <person name="Liao H."/>
            <person name="Li X."/>
            <person name="Kong Y."/>
            <person name="Jiang Z."/>
            <person name="Chourrout D."/>
            <person name="Li R."/>
            <person name="Bao Z."/>
        </authorList>
    </citation>
    <scope>NUCLEOTIDE SEQUENCE [LARGE SCALE GENOMIC DNA]</scope>
    <source>
        <strain evidence="2 3">PY_sf001</strain>
    </source>
</reference>
<evidence type="ECO:0000259" key="1">
    <source>
        <dbReference type="PROSITE" id="PS50225"/>
    </source>
</evidence>
<keyword evidence="3" id="KW-1185">Reference proteome</keyword>
<feature type="domain" description="SOCS box" evidence="1">
    <location>
        <begin position="371"/>
        <end position="408"/>
    </location>
</feature>
<dbReference type="Proteomes" id="UP000242188">
    <property type="component" value="Unassembled WGS sequence"/>
</dbReference>
<dbReference type="PROSITE" id="PS50225">
    <property type="entry name" value="SOCS"/>
    <property type="match status" value="1"/>
</dbReference>
<accession>A0A210PFU3</accession>
<protein>
    <recommendedName>
        <fullName evidence="1">SOCS box domain-containing protein</fullName>
    </recommendedName>
</protein>
<dbReference type="AlphaFoldDB" id="A0A210PFU3"/>
<dbReference type="InterPro" id="IPR036036">
    <property type="entry name" value="SOCS_box-like_dom_sf"/>
</dbReference>
<dbReference type="STRING" id="6573.A0A210PFU3"/>
<comment type="caution">
    <text evidence="2">The sequence shown here is derived from an EMBL/GenBank/DDBJ whole genome shotgun (WGS) entry which is preliminary data.</text>
</comment>
<dbReference type="GO" id="GO:0035556">
    <property type="term" value="P:intracellular signal transduction"/>
    <property type="evidence" value="ECO:0007669"/>
    <property type="project" value="InterPro"/>
</dbReference>
<dbReference type="InterPro" id="IPR001496">
    <property type="entry name" value="SOCS_box"/>
</dbReference>
<dbReference type="InterPro" id="IPR036860">
    <property type="entry name" value="SH2_dom_sf"/>
</dbReference>
<dbReference type="SUPFAM" id="SSF158235">
    <property type="entry name" value="SOCS box-like"/>
    <property type="match status" value="1"/>
</dbReference>
<proteinExistence type="predicted"/>